<gene>
    <name evidence="1" type="ORF">LCGC14_2386520</name>
</gene>
<dbReference type="EMBL" id="LAZR01035514">
    <property type="protein sequence ID" value="KKL27299.1"/>
    <property type="molecule type" value="Genomic_DNA"/>
</dbReference>
<proteinExistence type="predicted"/>
<name>A0A0F9BZK0_9ZZZZ</name>
<evidence type="ECO:0000313" key="1">
    <source>
        <dbReference type="EMBL" id="KKL27299.1"/>
    </source>
</evidence>
<dbReference type="AlphaFoldDB" id="A0A0F9BZK0"/>
<sequence>MLIGFMCPKSGRGELFDFCFKKCLNKCMPLPVLISLSRQNREDEENIYHVTSILNPPQVEYLKRNNDYYVAPNSLVDMSIGSSWHARLEETKESIKELELEDDYLMEQNFRKTIMVQVSDGKVGGTCDPVLSGTSDLYVKSTKTLWDYKVMKYFYTFKYISEGKWEGNSIPMQLNIYRVYQYPEAEAIKIFVYLKDYKLNMQDKHDLSQTETLQVPMIPDEKVKKKVVDLLTEHVQAQETGKPRPCKEDELWINRSGVPLRCQNYCAVKEVCEQFAKWKEKE</sequence>
<dbReference type="InterPro" id="IPR011604">
    <property type="entry name" value="PDDEXK-like_dom_sf"/>
</dbReference>
<reference evidence="1" key="1">
    <citation type="journal article" date="2015" name="Nature">
        <title>Complex archaea that bridge the gap between prokaryotes and eukaryotes.</title>
        <authorList>
            <person name="Spang A."/>
            <person name="Saw J.H."/>
            <person name="Jorgensen S.L."/>
            <person name="Zaremba-Niedzwiedzka K."/>
            <person name="Martijn J."/>
            <person name="Lind A.E."/>
            <person name="van Eijk R."/>
            <person name="Schleper C."/>
            <person name="Guy L."/>
            <person name="Ettema T.J."/>
        </authorList>
    </citation>
    <scope>NUCLEOTIDE SEQUENCE</scope>
</reference>
<evidence type="ECO:0008006" key="2">
    <source>
        <dbReference type="Google" id="ProtNLM"/>
    </source>
</evidence>
<comment type="caution">
    <text evidence="1">The sequence shown here is derived from an EMBL/GenBank/DDBJ whole genome shotgun (WGS) entry which is preliminary data.</text>
</comment>
<accession>A0A0F9BZK0</accession>
<dbReference type="Gene3D" id="3.90.320.10">
    <property type="match status" value="1"/>
</dbReference>
<organism evidence="1">
    <name type="scientific">marine sediment metagenome</name>
    <dbReference type="NCBI Taxonomy" id="412755"/>
    <lineage>
        <taxon>unclassified sequences</taxon>
        <taxon>metagenomes</taxon>
        <taxon>ecological metagenomes</taxon>
    </lineage>
</organism>
<protein>
    <recommendedName>
        <fullName evidence="2">PD-(D/E)XK endonuclease-like domain-containing protein</fullName>
    </recommendedName>
</protein>